<organism evidence="2 3">
    <name type="scientific">Halteria grandinella</name>
    <dbReference type="NCBI Taxonomy" id="5974"/>
    <lineage>
        <taxon>Eukaryota</taxon>
        <taxon>Sar</taxon>
        <taxon>Alveolata</taxon>
        <taxon>Ciliophora</taxon>
        <taxon>Intramacronucleata</taxon>
        <taxon>Spirotrichea</taxon>
        <taxon>Stichotrichia</taxon>
        <taxon>Sporadotrichida</taxon>
        <taxon>Halteriidae</taxon>
        <taxon>Halteria</taxon>
    </lineage>
</organism>
<protein>
    <submittedName>
        <fullName evidence="2">Uncharacterized protein</fullName>
    </submittedName>
</protein>
<proteinExistence type="predicted"/>
<keyword evidence="1" id="KW-0472">Membrane</keyword>
<dbReference type="EMBL" id="RRYP01008083">
    <property type="protein sequence ID" value="TNV80032.1"/>
    <property type="molecule type" value="Genomic_DNA"/>
</dbReference>
<evidence type="ECO:0000313" key="2">
    <source>
        <dbReference type="EMBL" id="TNV80032.1"/>
    </source>
</evidence>
<dbReference type="AlphaFoldDB" id="A0A8J8NQH6"/>
<name>A0A8J8NQH6_HALGN</name>
<reference evidence="2" key="1">
    <citation type="submission" date="2019-06" db="EMBL/GenBank/DDBJ databases">
        <authorList>
            <person name="Zheng W."/>
        </authorList>
    </citation>
    <scope>NUCLEOTIDE SEQUENCE</scope>
    <source>
        <strain evidence="2">QDHG01</strain>
    </source>
</reference>
<comment type="caution">
    <text evidence="2">The sequence shown here is derived from an EMBL/GenBank/DDBJ whole genome shotgun (WGS) entry which is preliminary data.</text>
</comment>
<dbReference type="Proteomes" id="UP000785679">
    <property type="component" value="Unassembled WGS sequence"/>
</dbReference>
<evidence type="ECO:0000256" key="1">
    <source>
        <dbReference type="SAM" id="Phobius"/>
    </source>
</evidence>
<feature type="transmembrane region" description="Helical" evidence="1">
    <location>
        <begin position="256"/>
        <end position="277"/>
    </location>
</feature>
<gene>
    <name evidence="2" type="ORF">FGO68_gene8206</name>
</gene>
<keyword evidence="3" id="KW-1185">Reference proteome</keyword>
<feature type="transmembrane region" description="Helical" evidence="1">
    <location>
        <begin position="90"/>
        <end position="109"/>
    </location>
</feature>
<keyword evidence="1" id="KW-0812">Transmembrane</keyword>
<keyword evidence="1" id="KW-1133">Transmembrane helix</keyword>
<dbReference type="OrthoDB" id="10557183at2759"/>
<sequence>MFSVGLGVLDNYRTAEKCIRNVSALVLNFGYIAGNLTQSAASVDVYQVYIATTLALGNVSWTYKGCFTATEGSILQLYHHILQYRSLTNYLLYLLPNMLSYAFIVNQWINKMQALEQAKNYTGLAYYYGMIIRNVFFFSIPEAAGLDDTVDVYRKVGDPLNSSEYDEDERLLTSIDQDRLRSTLFKGFVKVIDQVTKELDEEQNDTKKRKRKGKDIWENEELLQEDVIDYGQISEEEKNEMMQESMNLFQAKLYSLWDYITFGYLTVYWVLTTMWTYNNDSYFANCNQTWVDLINLIEVFIAYLEMPFGTVIKEETFTLVTTLEFPYPISVYCYSAIFEVGQDMGDRLDLFFRRPGKLIENIMNKLGTILSNAMTAPDCLPKFDGKCFGQRLGIAINYVFYP</sequence>
<evidence type="ECO:0000313" key="3">
    <source>
        <dbReference type="Proteomes" id="UP000785679"/>
    </source>
</evidence>
<accession>A0A8J8NQH6</accession>